<comment type="subcellular location">
    <subcellularLocation>
        <location evidence="1">Nucleus</location>
    </subcellularLocation>
</comment>
<evidence type="ECO:0000256" key="5">
    <source>
        <dbReference type="ARBA" id="ARBA00022833"/>
    </source>
</evidence>
<name>A0ABR4NX05_9SACH</name>
<sequence>MADNVCAEEEKPKPVTLPPISSFDNLIKAAEKQYMGDNSGSKTYLGLGNRAKSKDSFNMGNLGARNNSGILTYQFLSVSPFGPSRMHSKVDLAMPETAQVSTPSSSTSSGDNSKNTLKVTPNINNTGTTTIDPLDKSRKNNVPFLKPTWSSLNDSEPSSSQSSANVSTNISRSNSEVLLPGVPADIALNKAVPNGMFLPRHSTPENAIILGKGSRQPPSLATYPSLTPNSPELLDQQNLKRNSMPYISGGSKENSVKIEHGSESSGRVTKKRKRRECPVCHGFFANLTTHKATHLEPDDKPFMCPICKRGFVRQNDLMRHQKMHWKDKLLISPKDVNSNDTLACGDPNTTEKEHLKSLHCMKGTYECPYNSTLIELDLELYPDKNKNVSFETMKCHRTGVFSRCDTFKNHLKALHFEYPLGTKRSQRKLVPGKCKHCGEKFNNVEEWFNSHVGKNCGYSYH</sequence>
<dbReference type="PROSITE" id="PS50157">
    <property type="entry name" value="ZINC_FINGER_C2H2_2"/>
    <property type="match status" value="1"/>
</dbReference>
<evidence type="ECO:0000313" key="11">
    <source>
        <dbReference type="Proteomes" id="UP001623330"/>
    </source>
</evidence>
<evidence type="ECO:0000256" key="7">
    <source>
        <dbReference type="PROSITE-ProRule" id="PRU00042"/>
    </source>
</evidence>
<organism evidence="10 11">
    <name type="scientific">Nakaseomyces bracarensis</name>
    <dbReference type="NCBI Taxonomy" id="273131"/>
    <lineage>
        <taxon>Eukaryota</taxon>
        <taxon>Fungi</taxon>
        <taxon>Dikarya</taxon>
        <taxon>Ascomycota</taxon>
        <taxon>Saccharomycotina</taxon>
        <taxon>Saccharomycetes</taxon>
        <taxon>Saccharomycetales</taxon>
        <taxon>Saccharomycetaceae</taxon>
        <taxon>Nakaseomyces</taxon>
    </lineage>
</organism>
<evidence type="ECO:0000256" key="4">
    <source>
        <dbReference type="ARBA" id="ARBA00022771"/>
    </source>
</evidence>
<evidence type="ECO:0000313" key="10">
    <source>
        <dbReference type="EMBL" id="KAL3233443.1"/>
    </source>
</evidence>
<proteinExistence type="predicted"/>
<dbReference type="Gene3D" id="3.30.160.60">
    <property type="entry name" value="Classic Zinc Finger"/>
    <property type="match status" value="1"/>
</dbReference>
<protein>
    <submittedName>
        <fullName evidence="10">Zinc finger protein STP4</fullName>
    </submittedName>
</protein>
<feature type="compositionally biased region" description="Low complexity" evidence="8">
    <location>
        <begin position="150"/>
        <end position="170"/>
    </location>
</feature>
<dbReference type="Pfam" id="PF00096">
    <property type="entry name" value="zf-C2H2"/>
    <property type="match status" value="1"/>
</dbReference>
<dbReference type="InterPro" id="IPR050331">
    <property type="entry name" value="Zinc_finger"/>
</dbReference>
<dbReference type="PANTHER" id="PTHR16515:SF49">
    <property type="entry name" value="GASTRULA ZINC FINGER PROTEIN XLCGF49.1-LIKE-RELATED"/>
    <property type="match status" value="1"/>
</dbReference>
<keyword evidence="3" id="KW-0677">Repeat</keyword>
<keyword evidence="11" id="KW-1185">Reference proteome</keyword>
<feature type="compositionally biased region" description="Polar residues" evidence="8">
    <location>
        <begin position="110"/>
        <end position="119"/>
    </location>
</feature>
<keyword evidence="6" id="KW-0539">Nucleus</keyword>
<gene>
    <name evidence="10" type="ORF">RNJ44_03483</name>
</gene>
<keyword evidence="2" id="KW-0479">Metal-binding</keyword>
<dbReference type="SUPFAM" id="SSF57667">
    <property type="entry name" value="beta-beta-alpha zinc fingers"/>
    <property type="match status" value="1"/>
</dbReference>
<feature type="region of interest" description="Disordered" evidence="8">
    <location>
        <begin position="95"/>
        <end position="170"/>
    </location>
</feature>
<feature type="compositionally biased region" description="Low complexity" evidence="8">
    <location>
        <begin position="120"/>
        <end position="131"/>
    </location>
</feature>
<evidence type="ECO:0000259" key="9">
    <source>
        <dbReference type="PROSITE" id="PS50157"/>
    </source>
</evidence>
<reference evidence="10 11" key="1">
    <citation type="submission" date="2024-05" db="EMBL/GenBank/DDBJ databases">
        <title>Long read based assembly of the Candida bracarensis genome reveals expanded adhesin content.</title>
        <authorList>
            <person name="Marcet-Houben M."/>
            <person name="Ksiezopolska E."/>
            <person name="Gabaldon T."/>
        </authorList>
    </citation>
    <scope>NUCLEOTIDE SEQUENCE [LARGE SCALE GENOMIC DNA]</scope>
    <source>
        <strain evidence="10 11">CBM6</strain>
    </source>
</reference>
<evidence type="ECO:0000256" key="8">
    <source>
        <dbReference type="SAM" id="MobiDB-lite"/>
    </source>
</evidence>
<dbReference type="InterPro" id="IPR036236">
    <property type="entry name" value="Znf_C2H2_sf"/>
</dbReference>
<evidence type="ECO:0000256" key="1">
    <source>
        <dbReference type="ARBA" id="ARBA00004123"/>
    </source>
</evidence>
<feature type="region of interest" description="Disordered" evidence="8">
    <location>
        <begin position="247"/>
        <end position="271"/>
    </location>
</feature>
<dbReference type="SMART" id="SM00355">
    <property type="entry name" value="ZnF_C2H2"/>
    <property type="match status" value="2"/>
</dbReference>
<dbReference type="PANTHER" id="PTHR16515">
    <property type="entry name" value="PR DOMAIN ZINC FINGER PROTEIN"/>
    <property type="match status" value="1"/>
</dbReference>
<keyword evidence="4 7" id="KW-0863">Zinc-finger</keyword>
<keyword evidence="5" id="KW-0862">Zinc</keyword>
<accession>A0ABR4NX05</accession>
<dbReference type="PROSITE" id="PS00028">
    <property type="entry name" value="ZINC_FINGER_C2H2_1"/>
    <property type="match status" value="1"/>
</dbReference>
<dbReference type="EMBL" id="JBEVYD010000004">
    <property type="protein sequence ID" value="KAL3233443.1"/>
    <property type="molecule type" value="Genomic_DNA"/>
</dbReference>
<dbReference type="InterPro" id="IPR013087">
    <property type="entry name" value="Znf_C2H2_type"/>
</dbReference>
<feature type="domain" description="C2H2-type" evidence="9">
    <location>
        <begin position="302"/>
        <end position="329"/>
    </location>
</feature>
<evidence type="ECO:0000256" key="6">
    <source>
        <dbReference type="ARBA" id="ARBA00023242"/>
    </source>
</evidence>
<evidence type="ECO:0000256" key="3">
    <source>
        <dbReference type="ARBA" id="ARBA00022737"/>
    </source>
</evidence>
<comment type="caution">
    <text evidence="10">The sequence shown here is derived from an EMBL/GenBank/DDBJ whole genome shotgun (WGS) entry which is preliminary data.</text>
</comment>
<dbReference type="Proteomes" id="UP001623330">
    <property type="component" value="Unassembled WGS sequence"/>
</dbReference>
<evidence type="ECO:0000256" key="2">
    <source>
        <dbReference type="ARBA" id="ARBA00022723"/>
    </source>
</evidence>